<dbReference type="GO" id="GO:0004601">
    <property type="term" value="F:peroxidase activity"/>
    <property type="evidence" value="ECO:0007669"/>
    <property type="project" value="UniProtKB-KW"/>
</dbReference>
<keyword evidence="5" id="KW-0560">Oxidoreductase</keyword>
<dbReference type="Pfam" id="PF01328">
    <property type="entry name" value="Peroxidase_2"/>
    <property type="match status" value="1"/>
</dbReference>
<keyword evidence="6" id="KW-0408">Iron</keyword>
<evidence type="ECO:0000256" key="8">
    <source>
        <dbReference type="SAM" id="Phobius"/>
    </source>
</evidence>
<evidence type="ECO:0000256" key="1">
    <source>
        <dbReference type="ARBA" id="ARBA00001970"/>
    </source>
</evidence>
<gene>
    <name evidence="10" type="ORF">Agabi119p4_11335</name>
</gene>
<dbReference type="InterPro" id="IPR036851">
    <property type="entry name" value="Chloroperoxidase-like_sf"/>
</dbReference>
<dbReference type="Gene3D" id="1.10.489.10">
    <property type="entry name" value="Chloroperoxidase-like"/>
    <property type="match status" value="1"/>
</dbReference>
<keyword evidence="2" id="KW-0575">Peroxidase</keyword>
<evidence type="ECO:0000313" key="10">
    <source>
        <dbReference type="EMBL" id="KAF7759640.1"/>
    </source>
</evidence>
<reference evidence="10 11" key="1">
    <citation type="journal article" name="Sci. Rep.">
        <title>Telomere-to-telomere assembled and centromere annotated genomes of the two main subspecies of the button mushroom Agaricus bisporus reveal especially polymorphic chromosome ends.</title>
        <authorList>
            <person name="Sonnenberg A.S.M."/>
            <person name="Sedaghat-Telgerd N."/>
            <person name="Lavrijssen B."/>
            <person name="Ohm R.A."/>
            <person name="Hendrickx P.M."/>
            <person name="Scholtmeijer K."/>
            <person name="Baars J.J.P."/>
            <person name="van Peer A."/>
        </authorList>
    </citation>
    <scope>NUCLEOTIDE SEQUENCE [LARGE SCALE GENOMIC DNA]</scope>
    <source>
        <strain evidence="10 11">H119_p4</strain>
    </source>
</reference>
<proteinExistence type="inferred from homology"/>
<dbReference type="AlphaFoldDB" id="A0A8H7EVM5"/>
<dbReference type="GO" id="GO:0046872">
    <property type="term" value="F:metal ion binding"/>
    <property type="evidence" value="ECO:0007669"/>
    <property type="project" value="UniProtKB-KW"/>
</dbReference>
<dbReference type="Proteomes" id="UP000629468">
    <property type="component" value="Unassembled WGS sequence"/>
</dbReference>
<feature type="domain" description="Heme haloperoxidase family profile" evidence="9">
    <location>
        <begin position="17"/>
        <end position="255"/>
    </location>
</feature>
<evidence type="ECO:0000256" key="2">
    <source>
        <dbReference type="ARBA" id="ARBA00022559"/>
    </source>
</evidence>
<keyword evidence="8" id="KW-1133">Transmembrane helix</keyword>
<evidence type="ECO:0000256" key="7">
    <source>
        <dbReference type="ARBA" id="ARBA00025795"/>
    </source>
</evidence>
<dbReference type="PANTHER" id="PTHR33577">
    <property type="entry name" value="STERIGMATOCYSTIN BIOSYNTHESIS PEROXIDASE STCC-RELATED"/>
    <property type="match status" value="1"/>
</dbReference>
<dbReference type="InterPro" id="IPR000028">
    <property type="entry name" value="Chloroperoxidase"/>
</dbReference>
<name>A0A8H7EVM5_AGABI</name>
<dbReference type="EMBL" id="JABXXO010000016">
    <property type="protein sequence ID" value="KAF7759640.1"/>
    <property type="molecule type" value="Genomic_DNA"/>
</dbReference>
<protein>
    <recommendedName>
        <fullName evidence="9">Heme haloperoxidase family profile domain-containing protein</fullName>
    </recommendedName>
</protein>
<evidence type="ECO:0000259" key="9">
    <source>
        <dbReference type="PROSITE" id="PS51405"/>
    </source>
</evidence>
<comment type="similarity">
    <text evidence="7">Belongs to the chloroperoxidase family.</text>
</comment>
<keyword evidence="8" id="KW-0472">Membrane</keyword>
<evidence type="ECO:0000256" key="5">
    <source>
        <dbReference type="ARBA" id="ARBA00023002"/>
    </source>
</evidence>
<comment type="cofactor">
    <cofactor evidence="1">
        <name>heme b</name>
        <dbReference type="ChEBI" id="CHEBI:60344"/>
    </cofactor>
</comment>
<dbReference type="SUPFAM" id="SSF47571">
    <property type="entry name" value="Cloroperoxidase"/>
    <property type="match status" value="1"/>
</dbReference>
<accession>A0A8H7EVM5</accession>
<evidence type="ECO:0000313" key="11">
    <source>
        <dbReference type="Proteomes" id="UP000629468"/>
    </source>
</evidence>
<keyword evidence="3" id="KW-0349">Heme</keyword>
<keyword evidence="8" id="KW-0812">Transmembrane</keyword>
<dbReference type="PANTHER" id="PTHR33577:SF9">
    <property type="entry name" value="PEROXIDASE STCC"/>
    <property type="match status" value="1"/>
</dbReference>
<organism evidence="10 11">
    <name type="scientific">Agaricus bisporus var. burnettii</name>
    <dbReference type="NCBI Taxonomy" id="192524"/>
    <lineage>
        <taxon>Eukaryota</taxon>
        <taxon>Fungi</taxon>
        <taxon>Dikarya</taxon>
        <taxon>Basidiomycota</taxon>
        <taxon>Agaricomycotina</taxon>
        <taxon>Agaricomycetes</taxon>
        <taxon>Agaricomycetidae</taxon>
        <taxon>Agaricales</taxon>
        <taxon>Agaricineae</taxon>
        <taxon>Agaricaceae</taxon>
        <taxon>Agaricus</taxon>
    </lineage>
</organism>
<keyword evidence="4" id="KW-0479">Metal-binding</keyword>
<evidence type="ECO:0000256" key="4">
    <source>
        <dbReference type="ARBA" id="ARBA00022723"/>
    </source>
</evidence>
<comment type="caution">
    <text evidence="10">The sequence shown here is derived from an EMBL/GenBank/DDBJ whole genome shotgun (WGS) entry which is preliminary data.</text>
</comment>
<sequence length="271" mass="30751">MPKISTLYTPPAQKSPEYRDFIPAGAFDGRSPCPALNTLANHGYISRNGHNIHFFELIDALQRVYNVTWVLAFTLTLVGFLISGKLTFVRDEWFLPSIRWTVSLSTLSMRGPYKIAHNAAFVHPNSVPSHGPDKNLLQRFLTFASSRRSKCHHRELRGLSLVDFALYHKKMEDELHSPLNEFHRQVALGECGLAWAVMRKRSSTGPKGSPIDEREEMVTADVLSEWFGSEKLPENWFNEGGLRPVHPIGLLEAKRRAGHVAQMISGWEQYD</sequence>
<feature type="transmembrane region" description="Helical" evidence="8">
    <location>
        <begin position="67"/>
        <end position="89"/>
    </location>
</feature>
<evidence type="ECO:0000256" key="6">
    <source>
        <dbReference type="ARBA" id="ARBA00023004"/>
    </source>
</evidence>
<evidence type="ECO:0000256" key="3">
    <source>
        <dbReference type="ARBA" id="ARBA00022617"/>
    </source>
</evidence>
<dbReference type="PROSITE" id="PS51405">
    <property type="entry name" value="HEME_HALOPEROXIDASE"/>
    <property type="match status" value="1"/>
</dbReference>